<protein>
    <submittedName>
        <fullName evidence="13">Cytochrome B</fullName>
    </submittedName>
</protein>
<dbReference type="OrthoDB" id="1447144at2"/>
<feature type="transmembrane region" description="Helical" evidence="12">
    <location>
        <begin position="307"/>
        <end position="328"/>
    </location>
</feature>
<evidence type="ECO:0000256" key="9">
    <source>
        <dbReference type="ARBA" id="ARBA00023136"/>
    </source>
</evidence>
<organism evidence="13 14">
    <name type="scientific">Saccharobesus litoralis</name>
    <dbReference type="NCBI Taxonomy" id="2172099"/>
    <lineage>
        <taxon>Bacteria</taxon>
        <taxon>Pseudomonadati</taxon>
        <taxon>Pseudomonadota</taxon>
        <taxon>Gammaproteobacteria</taxon>
        <taxon>Alteromonadales</taxon>
        <taxon>Alteromonadaceae</taxon>
        <taxon>Saccharobesus</taxon>
    </lineage>
</organism>
<keyword evidence="5 12" id="KW-1133">Transmembrane helix</keyword>
<feature type="transmembrane region" description="Helical" evidence="12">
    <location>
        <begin position="278"/>
        <end position="301"/>
    </location>
</feature>
<comment type="pathway">
    <text evidence="11">Porphyrin-containing compound metabolism.</text>
</comment>
<evidence type="ECO:0000256" key="1">
    <source>
        <dbReference type="ARBA" id="ARBA00004141"/>
    </source>
</evidence>
<dbReference type="Proteomes" id="UP000244441">
    <property type="component" value="Chromosome"/>
</dbReference>
<feature type="transmembrane region" description="Helical" evidence="12">
    <location>
        <begin position="170"/>
        <end position="188"/>
    </location>
</feature>
<evidence type="ECO:0000313" key="14">
    <source>
        <dbReference type="Proteomes" id="UP000244441"/>
    </source>
</evidence>
<dbReference type="GO" id="GO:0016491">
    <property type="term" value="F:oxidoreductase activity"/>
    <property type="evidence" value="ECO:0007669"/>
    <property type="project" value="UniProtKB-KW"/>
</dbReference>
<dbReference type="EMBL" id="CP026604">
    <property type="protein sequence ID" value="AWB66693.1"/>
    <property type="molecule type" value="Genomic_DNA"/>
</dbReference>
<evidence type="ECO:0000256" key="2">
    <source>
        <dbReference type="ARBA" id="ARBA00022475"/>
    </source>
</evidence>
<keyword evidence="2" id="KW-1003">Cell membrane</keyword>
<dbReference type="KEGG" id="cate:C2869_09735"/>
<keyword evidence="6" id="KW-0560">Oxidoreductase</keyword>
<proteinExistence type="predicted"/>
<evidence type="ECO:0000256" key="11">
    <source>
        <dbReference type="ARBA" id="ARBA00023444"/>
    </source>
</evidence>
<accession>A0A2S0VR58</accession>
<evidence type="ECO:0000256" key="6">
    <source>
        <dbReference type="ARBA" id="ARBA00023002"/>
    </source>
</evidence>
<keyword evidence="9 12" id="KW-0472">Membrane</keyword>
<evidence type="ECO:0000256" key="7">
    <source>
        <dbReference type="ARBA" id="ARBA00023004"/>
    </source>
</evidence>
<dbReference type="InterPro" id="IPR050450">
    <property type="entry name" value="COX15/CtaA_HemeA_synthase"/>
</dbReference>
<dbReference type="PANTHER" id="PTHR35457:SF1">
    <property type="entry name" value="HEME A SYNTHASE"/>
    <property type="match status" value="1"/>
</dbReference>
<keyword evidence="8" id="KW-0350">Heme biosynthesis</keyword>
<dbReference type="AlphaFoldDB" id="A0A2S0VR58"/>
<dbReference type="InterPro" id="IPR003780">
    <property type="entry name" value="COX15/CtaA_fam"/>
</dbReference>
<sequence>MNKLVKLCLILTLVVVVLGAYTRLTDAGLGCPDWPGCYGLLTVPQGDEVASAQQRFPDRVIEADKAWNEMVHRYVAGTLGLLVFGLMVWAIKRRQYVKHCLALSAVIIFQAALGMWTVTLNLMPVVVMGHLAGGFSVFCLLLLLALRQSERRVELSTKVLFNKFALHSRFVFRLGVIATCVLVLQILLGGWTSANYAALVCTSLPVCQGDWLSLYEPKAAFSLISPMADTYEYGVLDHAQRVTIHVTHRIGALVTTLVVLLFSLALWFISQSPLAKKVALAITGLLTLQVSLGVSNIVFMLPLSVAVLHNLVALLLLGCLVISLTLIYQHLKLELSQQQNSRIFCKPIDKQTALVN</sequence>
<gene>
    <name evidence="13" type="ORF">C2869_09735</name>
</gene>
<keyword evidence="10" id="KW-1015">Disulfide bond</keyword>
<evidence type="ECO:0000256" key="5">
    <source>
        <dbReference type="ARBA" id="ARBA00022989"/>
    </source>
</evidence>
<feature type="transmembrane region" description="Helical" evidence="12">
    <location>
        <begin position="250"/>
        <end position="269"/>
    </location>
</feature>
<evidence type="ECO:0000256" key="12">
    <source>
        <dbReference type="SAM" id="Phobius"/>
    </source>
</evidence>
<dbReference type="RefSeq" id="WP_108602751.1">
    <property type="nucleotide sequence ID" value="NZ_CP026604.1"/>
</dbReference>
<evidence type="ECO:0000313" key="13">
    <source>
        <dbReference type="EMBL" id="AWB66693.1"/>
    </source>
</evidence>
<evidence type="ECO:0000256" key="3">
    <source>
        <dbReference type="ARBA" id="ARBA00022692"/>
    </source>
</evidence>
<keyword evidence="14" id="KW-1185">Reference proteome</keyword>
<name>A0A2S0VR58_9ALTE</name>
<dbReference type="PANTHER" id="PTHR35457">
    <property type="entry name" value="HEME A SYNTHASE"/>
    <property type="match status" value="1"/>
</dbReference>
<evidence type="ECO:0000256" key="10">
    <source>
        <dbReference type="ARBA" id="ARBA00023157"/>
    </source>
</evidence>
<dbReference type="GO" id="GO:0046872">
    <property type="term" value="F:metal ion binding"/>
    <property type="evidence" value="ECO:0007669"/>
    <property type="project" value="UniProtKB-KW"/>
</dbReference>
<keyword evidence="3 12" id="KW-0812">Transmembrane</keyword>
<keyword evidence="7" id="KW-0408">Iron</keyword>
<feature type="transmembrane region" description="Helical" evidence="12">
    <location>
        <begin position="125"/>
        <end position="146"/>
    </location>
</feature>
<feature type="transmembrane region" description="Helical" evidence="12">
    <location>
        <begin position="100"/>
        <end position="119"/>
    </location>
</feature>
<comment type="subcellular location">
    <subcellularLocation>
        <location evidence="1">Membrane</location>
        <topology evidence="1">Multi-pass membrane protein</topology>
    </subcellularLocation>
</comment>
<reference evidence="13 14" key="1">
    <citation type="submission" date="2018-01" db="EMBL/GenBank/DDBJ databases">
        <title>Genome sequence of a Cantenovulum-like bacteria.</title>
        <authorList>
            <person name="Tan W.R."/>
            <person name="Lau N.-S."/>
            <person name="Go F."/>
            <person name="Amirul A.-A.A."/>
        </authorList>
    </citation>
    <scope>NUCLEOTIDE SEQUENCE [LARGE SCALE GENOMIC DNA]</scope>
    <source>
        <strain evidence="13 14">CCB-QB4</strain>
    </source>
</reference>
<keyword evidence="4" id="KW-0479">Metal-binding</keyword>
<feature type="transmembrane region" description="Helical" evidence="12">
    <location>
        <begin position="74"/>
        <end position="91"/>
    </location>
</feature>
<dbReference type="Pfam" id="PF02628">
    <property type="entry name" value="COX15-CtaA"/>
    <property type="match status" value="1"/>
</dbReference>
<dbReference type="GO" id="GO:0016020">
    <property type="term" value="C:membrane"/>
    <property type="evidence" value="ECO:0007669"/>
    <property type="project" value="UniProtKB-SubCell"/>
</dbReference>
<evidence type="ECO:0000256" key="8">
    <source>
        <dbReference type="ARBA" id="ARBA00023133"/>
    </source>
</evidence>
<evidence type="ECO:0000256" key="4">
    <source>
        <dbReference type="ARBA" id="ARBA00022723"/>
    </source>
</evidence>
<dbReference type="GO" id="GO:0006784">
    <property type="term" value="P:heme A biosynthetic process"/>
    <property type="evidence" value="ECO:0007669"/>
    <property type="project" value="InterPro"/>
</dbReference>